<feature type="region of interest" description="Disordered" evidence="5">
    <location>
        <begin position="83"/>
        <end position="104"/>
    </location>
</feature>
<reference evidence="7" key="1">
    <citation type="journal article" date="2022" name="Plant J.">
        <title>Strategies of tolerance reflected in two North American maple genomes.</title>
        <authorList>
            <person name="McEvoy S.L."/>
            <person name="Sezen U.U."/>
            <person name="Trouern-Trend A."/>
            <person name="McMahon S.M."/>
            <person name="Schaberg P.G."/>
            <person name="Yang J."/>
            <person name="Wegrzyn J.L."/>
            <person name="Swenson N.G."/>
        </authorList>
    </citation>
    <scope>NUCLEOTIDE SEQUENCE</scope>
    <source>
        <strain evidence="7">91603</strain>
    </source>
</reference>
<dbReference type="Pfam" id="PF04434">
    <property type="entry name" value="SWIM"/>
    <property type="match status" value="1"/>
</dbReference>
<feature type="compositionally biased region" description="Basic residues" evidence="5">
    <location>
        <begin position="93"/>
        <end position="102"/>
    </location>
</feature>
<dbReference type="SMART" id="SM00575">
    <property type="entry name" value="ZnF_PMZ"/>
    <property type="match status" value="1"/>
</dbReference>
<dbReference type="AlphaFoldDB" id="A0AAD5ICV5"/>
<dbReference type="InterPro" id="IPR006564">
    <property type="entry name" value="Znf_PMZ"/>
</dbReference>
<keyword evidence="1" id="KW-0479">Metal-binding</keyword>
<reference evidence="7" key="2">
    <citation type="submission" date="2023-02" db="EMBL/GenBank/DDBJ databases">
        <authorList>
            <person name="Swenson N.G."/>
            <person name="Wegrzyn J.L."/>
            <person name="Mcevoy S.L."/>
        </authorList>
    </citation>
    <scope>NUCLEOTIDE SEQUENCE</scope>
    <source>
        <strain evidence="7">91603</strain>
        <tissue evidence="7">Leaf</tissue>
    </source>
</reference>
<gene>
    <name evidence="7" type="ORF">LWI28_008292</name>
</gene>
<evidence type="ECO:0000313" key="7">
    <source>
        <dbReference type="EMBL" id="KAI9160460.1"/>
    </source>
</evidence>
<keyword evidence="8" id="KW-1185">Reference proteome</keyword>
<evidence type="ECO:0000256" key="2">
    <source>
        <dbReference type="ARBA" id="ARBA00022771"/>
    </source>
</evidence>
<dbReference type="GO" id="GO:0008270">
    <property type="term" value="F:zinc ion binding"/>
    <property type="evidence" value="ECO:0007669"/>
    <property type="project" value="UniProtKB-KW"/>
</dbReference>
<proteinExistence type="predicted"/>
<evidence type="ECO:0000313" key="8">
    <source>
        <dbReference type="Proteomes" id="UP001064489"/>
    </source>
</evidence>
<comment type="caution">
    <text evidence="7">The sequence shown here is derived from an EMBL/GenBank/DDBJ whole genome shotgun (WGS) entry which is preliminary data.</text>
</comment>
<dbReference type="Proteomes" id="UP001064489">
    <property type="component" value="Chromosome 2"/>
</dbReference>
<keyword evidence="2 4" id="KW-0863">Zinc-finger</keyword>
<keyword evidence="3" id="KW-0862">Zinc</keyword>
<organism evidence="7 8">
    <name type="scientific">Acer negundo</name>
    <name type="common">Box elder</name>
    <dbReference type="NCBI Taxonomy" id="4023"/>
    <lineage>
        <taxon>Eukaryota</taxon>
        <taxon>Viridiplantae</taxon>
        <taxon>Streptophyta</taxon>
        <taxon>Embryophyta</taxon>
        <taxon>Tracheophyta</taxon>
        <taxon>Spermatophyta</taxon>
        <taxon>Magnoliopsida</taxon>
        <taxon>eudicotyledons</taxon>
        <taxon>Gunneridae</taxon>
        <taxon>Pentapetalae</taxon>
        <taxon>rosids</taxon>
        <taxon>malvids</taxon>
        <taxon>Sapindales</taxon>
        <taxon>Sapindaceae</taxon>
        <taxon>Hippocastanoideae</taxon>
        <taxon>Acereae</taxon>
        <taxon>Acer</taxon>
    </lineage>
</organism>
<evidence type="ECO:0000256" key="1">
    <source>
        <dbReference type="ARBA" id="ARBA00022723"/>
    </source>
</evidence>
<dbReference type="PROSITE" id="PS50966">
    <property type="entry name" value="ZF_SWIM"/>
    <property type="match status" value="1"/>
</dbReference>
<protein>
    <recommendedName>
        <fullName evidence="6">SWIM-type domain-containing protein</fullName>
    </recommendedName>
</protein>
<sequence>MNQEGMKIVVNTYDSACDCGMWQMSGLPCMHAIVVSMYNREFTRDHVNWYYSKQAWKLTYDDVINLLPDATFSKKKKSKSGWPEIQSKIIKPPVKKKKNKTKQRWEDLRRREVGHMMSHVHQMQHSPNNDPNVENLNTTERHVVLRGDLVSSNKDEIFDDLHHDWGRSSILLSVEEVDYTGESIASAD</sequence>
<dbReference type="InterPro" id="IPR007527">
    <property type="entry name" value="Znf_SWIM"/>
</dbReference>
<dbReference type="EMBL" id="JAJSOW010000106">
    <property type="protein sequence ID" value="KAI9160460.1"/>
    <property type="molecule type" value="Genomic_DNA"/>
</dbReference>
<feature type="domain" description="SWIM-type" evidence="6">
    <location>
        <begin position="6"/>
        <end position="40"/>
    </location>
</feature>
<evidence type="ECO:0000259" key="6">
    <source>
        <dbReference type="PROSITE" id="PS50966"/>
    </source>
</evidence>
<name>A0AAD5ICV5_ACENE</name>
<evidence type="ECO:0000256" key="5">
    <source>
        <dbReference type="SAM" id="MobiDB-lite"/>
    </source>
</evidence>
<accession>A0AAD5ICV5</accession>
<evidence type="ECO:0000256" key="3">
    <source>
        <dbReference type="ARBA" id="ARBA00022833"/>
    </source>
</evidence>
<evidence type="ECO:0000256" key="4">
    <source>
        <dbReference type="PROSITE-ProRule" id="PRU00325"/>
    </source>
</evidence>